<keyword evidence="2" id="KW-1133">Transmembrane helix</keyword>
<keyword evidence="2" id="KW-0472">Membrane</keyword>
<protein>
    <recommendedName>
        <fullName evidence="3">AsmA domain-containing protein</fullName>
    </recommendedName>
</protein>
<dbReference type="GO" id="GO:0005886">
    <property type="term" value="C:plasma membrane"/>
    <property type="evidence" value="ECO:0007669"/>
    <property type="project" value="TreeGrafter"/>
</dbReference>
<evidence type="ECO:0000256" key="1">
    <source>
        <dbReference type="SAM" id="MobiDB-lite"/>
    </source>
</evidence>
<evidence type="ECO:0000256" key="2">
    <source>
        <dbReference type="SAM" id="Phobius"/>
    </source>
</evidence>
<dbReference type="InterPro" id="IPR052894">
    <property type="entry name" value="AsmA-related"/>
</dbReference>
<feature type="compositionally biased region" description="Polar residues" evidence="1">
    <location>
        <begin position="349"/>
        <end position="362"/>
    </location>
</feature>
<comment type="caution">
    <text evidence="4">The sequence shown here is derived from an EMBL/GenBank/DDBJ whole genome shotgun (WGS) entry which is preliminary data.</text>
</comment>
<dbReference type="PANTHER" id="PTHR30441:SF9">
    <property type="entry name" value="ASMA FAMILY PROTEIN YHJG"/>
    <property type="match status" value="1"/>
</dbReference>
<proteinExistence type="predicted"/>
<keyword evidence="5" id="KW-1185">Reference proteome</keyword>
<dbReference type="AlphaFoldDB" id="A0A318SWI2"/>
<dbReference type="EMBL" id="QJTC01000018">
    <property type="protein sequence ID" value="PYE75933.1"/>
    <property type="molecule type" value="Genomic_DNA"/>
</dbReference>
<evidence type="ECO:0000313" key="5">
    <source>
        <dbReference type="Proteomes" id="UP000247540"/>
    </source>
</evidence>
<dbReference type="InterPro" id="IPR007844">
    <property type="entry name" value="AsmA"/>
</dbReference>
<dbReference type="PANTHER" id="PTHR30441">
    <property type="entry name" value="DUF748 DOMAIN-CONTAINING PROTEIN"/>
    <property type="match status" value="1"/>
</dbReference>
<feature type="transmembrane region" description="Helical" evidence="2">
    <location>
        <begin position="25"/>
        <end position="45"/>
    </location>
</feature>
<dbReference type="OrthoDB" id="5749006at2"/>
<sequence length="675" mass="72092">MSSTTTPISSALPTLRPHRRRTRRVLAISLAIVVALVLLVVFFPWDWLRGPVNRYVSEKTGRKFEITRHLDVELGRTTRIVMDGIEFANPAWAREPYLVKAERAEVGIRLWPLLKRQVVLPFVVLKQPAVNLQMQPDGQRSWAFGDDTGSSGTAPDVGHLELDNGSLTYLAADKGADIAVRFQYDGDTKTTGADVLPLSYDATGQWRRQPFSAKGRTGNVLQLSAEQIAPFPVEIEARAGATRLVVKGSIGNLEKLEGIDAEARMQGQNLSDLYEYIGVVLPSTPPYALKARVKTQHDVWAVEQLQGKIGNSDLVGDLKFDKTGAVPLLTGDVRSQTLDFDDLGPSIGMSPSSADGGNTSVAGDTPAVDKTRARKPVPKGGKVLPSTPLDFSRLKAMNADVRYEARRIQHIKELPLDSAQVHVVLKDGALALDPLRLGVAGGTLAGAVRVDSGKSPAAVTAKLEARVMKLQRLFPAIEKTKGSFGNVTARIDLAMQGNTVAGMLGHASGDVGVLLGRGEFSNILLEFIGLDGGEVLKFFLEGDRNVRLRCGAAAFDVKDGLMTSKAIVVDTTDTVVNGEGTINLGTEALHIVLKPQPKDKSILSLRSPLIVQGTLGDPSAFPDKGALAGRAALAVVLGAINPFLALAATIETGPGEDADCKQVLSQPPAPAPKPQ</sequence>
<feature type="domain" description="AsmA" evidence="3">
    <location>
        <begin position="202"/>
        <end position="565"/>
    </location>
</feature>
<gene>
    <name evidence="4" type="ORF">DFQ15_11859</name>
</gene>
<name>A0A318SWI2_9BURK</name>
<evidence type="ECO:0000259" key="3">
    <source>
        <dbReference type="Pfam" id="PF05170"/>
    </source>
</evidence>
<feature type="region of interest" description="Disordered" evidence="1">
    <location>
        <begin position="342"/>
        <end position="384"/>
    </location>
</feature>
<feature type="domain" description="AsmA" evidence="3">
    <location>
        <begin position="26"/>
        <end position="144"/>
    </location>
</feature>
<dbReference type="RefSeq" id="WP_110466241.1">
    <property type="nucleotide sequence ID" value="NZ_JAMOFZ010000018.1"/>
</dbReference>
<accession>A0A318SWI2</accession>
<keyword evidence="2" id="KW-0812">Transmembrane</keyword>
<dbReference type="Pfam" id="PF05170">
    <property type="entry name" value="AsmA"/>
    <property type="match status" value="2"/>
</dbReference>
<evidence type="ECO:0000313" key="4">
    <source>
        <dbReference type="EMBL" id="PYE75933.1"/>
    </source>
</evidence>
<organism evidence="4 5">
    <name type="scientific">Xylophilus ampelinus</name>
    <dbReference type="NCBI Taxonomy" id="54067"/>
    <lineage>
        <taxon>Bacteria</taxon>
        <taxon>Pseudomonadati</taxon>
        <taxon>Pseudomonadota</taxon>
        <taxon>Betaproteobacteria</taxon>
        <taxon>Burkholderiales</taxon>
        <taxon>Xylophilus</taxon>
    </lineage>
</organism>
<dbReference type="Proteomes" id="UP000247540">
    <property type="component" value="Unassembled WGS sequence"/>
</dbReference>
<dbReference type="GO" id="GO:0090313">
    <property type="term" value="P:regulation of protein targeting to membrane"/>
    <property type="evidence" value="ECO:0007669"/>
    <property type="project" value="TreeGrafter"/>
</dbReference>
<reference evidence="4 5" key="1">
    <citation type="submission" date="2018-06" db="EMBL/GenBank/DDBJ databases">
        <title>Genomic Encyclopedia of Type Strains, Phase III (KMG-III): the genomes of soil and plant-associated and newly described type strains.</title>
        <authorList>
            <person name="Whitman W."/>
        </authorList>
    </citation>
    <scope>NUCLEOTIDE SEQUENCE [LARGE SCALE GENOMIC DNA]</scope>
    <source>
        <strain evidence="4 5">CECT 7646</strain>
    </source>
</reference>